<evidence type="ECO:0000313" key="1">
    <source>
        <dbReference type="EMBL" id="GAI08148.1"/>
    </source>
</evidence>
<comment type="caution">
    <text evidence="1">The sequence shown here is derived from an EMBL/GenBank/DDBJ whole genome shotgun (WGS) entry which is preliminary data.</text>
</comment>
<gene>
    <name evidence="1" type="ORF">S06H3_19695</name>
</gene>
<feature type="non-terminal residue" evidence="1">
    <location>
        <position position="50"/>
    </location>
</feature>
<reference evidence="1" key="1">
    <citation type="journal article" date="2014" name="Front. Microbiol.">
        <title>High frequency of phylogenetically diverse reductive dehalogenase-homologous genes in deep subseafloor sedimentary metagenomes.</title>
        <authorList>
            <person name="Kawai M."/>
            <person name="Futagami T."/>
            <person name="Toyoda A."/>
            <person name="Takaki Y."/>
            <person name="Nishi S."/>
            <person name="Hori S."/>
            <person name="Arai W."/>
            <person name="Tsubouchi T."/>
            <person name="Morono Y."/>
            <person name="Uchiyama I."/>
            <person name="Ito T."/>
            <person name="Fujiyama A."/>
            <person name="Inagaki F."/>
            <person name="Takami H."/>
        </authorList>
    </citation>
    <scope>NUCLEOTIDE SEQUENCE</scope>
    <source>
        <strain evidence="1">Expedition CK06-06</strain>
    </source>
</reference>
<sequence>MPQSKGYRFVLHDYVLTIEDLLEIDHIDRQSLVHVLGEWCKSSQVFEVTL</sequence>
<protein>
    <submittedName>
        <fullName evidence="1">Uncharacterized protein</fullName>
    </submittedName>
</protein>
<name>X1KN78_9ZZZZ</name>
<organism evidence="1">
    <name type="scientific">marine sediment metagenome</name>
    <dbReference type="NCBI Taxonomy" id="412755"/>
    <lineage>
        <taxon>unclassified sequences</taxon>
        <taxon>metagenomes</taxon>
        <taxon>ecological metagenomes</taxon>
    </lineage>
</organism>
<dbReference type="AlphaFoldDB" id="X1KN78"/>
<dbReference type="EMBL" id="BARV01010111">
    <property type="protein sequence ID" value="GAI08148.1"/>
    <property type="molecule type" value="Genomic_DNA"/>
</dbReference>
<accession>X1KN78</accession>
<proteinExistence type="predicted"/>